<dbReference type="PROSITE" id="PS50850">
    <property type="entry name" value="MFS"/>
    <property type="match status" value="1"/>
</dbReference>
<sequence>MIAVKWQQMIAGLLCMGAISSPQYVWTLFTPVLKTDFNTNAAALQITFSLLIVLQTLFSPIQGWIAQHIRPRSLIMLGIIITGASWVVTAHVHSLNMLYLTYGGLGGVGTGIVYVGVVSLLMQWFPKNRGMAAGRRRPGTAWGQWSPPSLSRTYWPHLAGATP</sequence>
<dbReference type="InterPro" id="IPR036259">
    <property type="entry name" value="MFS_trans_sf"/>
</dbReference>
<proteinExistence type="predicted"/>
<dbReference type="InterPro" id="IPR050327">
    <property type="entry name" value="Proton-linked_MCT"/>
</dbReference>
<evidence type="ECO:0000259" key="5">
    <source>
        <dbReference type="PROSITE" id="PS50850"/>
    </source>
</evidence>
<dbReference type="AlphaFoldDB" id="A0A2Z5ZHU4"/>
<evidence type="ECO:0000313" key="6">
    <source>
        <dbReference type="EMBL" id="BBC80036.1"/>
    </source>
</evidence>
<dbReference type="GO" id="GO:0022857">
    <property type="term" value="F:transmembrane transporter activity"/>
    <property type="evidence" value="ECO:0007669"/>
    <property type="project" value="InterPro"/>
</dbReference>
<organism evidence="6 7">
    <name type="scientific">Acetobacter orientalis</name>
    <dbReference type="NCBI Taxonomy" id="146474"/>
    <lineage>
        <taxon>Bacteria</taxon>
        <taxon>Pseudomonadati</taxon>
        <taxon>Pseudomonadota</taxon>
        <taxon>Alphaproteobacteria</taxon>
        <taxon>Acetobacterales</taxon>
        <taxon>Acetobacteraceae</taxon>
        <taxon>Acetobacter</taxon>
    </lineage>
</organism>
<protein>
    <submittedName>
        <fullName evidence="6">Oxalate/formate MFS antiporter</fullName>
    </submittedName>
</protein>
<evidence type="ECO:0000256" key="4">
    <source>
        <dbReference type="SAM" id="Phobius"/>
    </source>
</evidence>
<keyword evidence="2 4" id="KW-1133">Transmembrane helix</keyword>
<dbReference type="EMBL" id="AP018515">
    <property type="protein sequence ID" value="BBC80036.1"/>
    <property type="molecule type" value="Genomic_DNA"/>
</dbReference>
<reference evidence="6 7" key="1">
    <citation type="submission" date="2018-02" db="EMBL/GenBank/DDBJ databases">
        <title>Acetobacter orientalis genome.</title>
        <authorList>
            <person name="Nakashima N."/>
            <person name="Tamura T."/>
        </authorList>
    </citation>
    <scope>NUCLEOTIDE SEQUENCE [LARGE SCALE GENOMIC DNA]</scope>
    <source>
        <strain evidence="6 7">FAN1</strain>
    </source>
</reference>
<feature type="transmembrane region" description="Helical" evidence="4">
    <location>
        <begin position="73"/>
        <end position="93"/>
    </location>
</feature>
<dbReference type="PANTHER" id="PTHR11360:SF304">
    <property type="entry name" value="MFS DOMAIN-CONTAINING PROTEIN"/>
    <property type="match status" value="1"/>
</dbReference>
<keyword evidence="3 4" id="KW-0472">Membrane</keyword>
<gene>
    <name evidence="6" type="ORF">AcetOrient_orf02531</name>
</gene>
<accession>A0A2Z5ZHU4</accession>
<feature type="transmembrane region" description="Helical" evidence="4">
    <location>
        <begin position="43"/>
        <end position="61"/>
    </location>
</feature>
<keyword evidence="1 4" id="KW-0812">Transmembrane</keyword>
<dbReference type="Pfam" id="PF07690">
    <property type="entry name" value="MFS_1"/>
    <property type="match status" value="1"/>
</dbReference>
<feature type="transmembrane region" description="Helical" evidence="4">
    <location>
        <begin position="99"/>
        <end position="121"/>
    </location>
</feature>
<dbReference type="Proteomes" id="UP000270034">
    <property type="component" value="Chromosome"/>
</dbReference>
<evidence type="ECO:0000256" key="1">
    <source>
        <dbReference type="ARBA" id="ARBA00022692"/>
    </source>
</evidence>
<dbReference type="SUPFAM" id="SSF103473">
    <property type="entry name" value="MFS general substrate transporter"/>
    <property type="match status" value="1"/>
</dbReference>
<dbReference type="InterPro" id="IPR011701">
    <property type="entry name" value="MFS"/>
</dbReference>
<dbReference type="InterPro" id="IPR020846">
    <property type="entry name" value="MFS_dom"/>
</dbReference>
<evidence type="ECO:0000256" key="2">
    <source>
        <dbReference type="ARBA" id="ARBA00022989"/>
    </source>
</evidence>
<dbReference type="KEGG" id="aot:AcetOri_orf02531"/>
<dbReference type="Gene3D" id="1.20.1250.20">
    <property type="entry name" value="MFS general substrate transporter like domains"/>
    <property type="match status" value="1"/>
</dbReference>
<feature type="domain" description="Major facilitator superfamily (MFS) profile" evidence="5">
    <location>
        <begin position="1"/>
        <end position="163"/>
    </location>
</feature>
<evidence type="ECO:0000313" key="7">
    <source>
        <dbReference type="Proteomes" id="UP000270034"/>
    </source>
</evidence>
<name>A0A2Z5ZHU4_9PROT</name>
<evidence type="ECO:0000256" key="3">
    <source>
        <dbReference type="ARBA" id="ARBA00023136"/>
    </source>
</evidence>
<dbReference type="PANTHER" id="PTHR11360">
    <property type="entry name" value="MONOCARBOXYLATE TRANSPORTER"/>
    <property type="match status" value="1"/>
</dbReference>